<keyword evidence="1" id="KW-0812">Transmembrane</keyword>
<evidence type="ECO:0000313" key="2">
    <source>
        <dbReference type="EMBL" id="MCD1117906.1"/>
    </source>
</evidence>
<keyword evidence="1" id="KW-0472">Membrane</keyword>
<feature type="transmembrane region" description="Helical" evidence="1">
    <location>
        <begin position="146"/>
        <end position="168"/>
    </location>
</feature>
<name>A0A9Q3V5W5_9FLAO</name>
<accession>A0A9Q3V5W5</accession>
<dbReference type="RefSeq" id="WP_230670111.1">
    <property type="nucleotide sequence ID" value="NZ_JAJNAY010000001.1"/>
</dbReference>
<dbReference type="EMBL" id="JAJNAY010000001">
    <property type="protein sequence ID" value="MCD1117906.1"/>
    <property type="molecule type" value="Genomic_DNA"/>
</dbReference>
<organism evidence="2 3">
    <name type="scientific">Chryseobacterium turcicum</name>
    <dbReference type="NCBI Taxonomy" id="2898076"/>
    <lineage>
        <taxon>Bacteria</taxon>
        <taxon>Pseudomonadati</taxon>
        <taxon>Bacteroidota</taxon>
        <taxon>Flavobacteriia</taxon>
        <taxon>Flavobacteriales</taxon>
        <taxon>Weeksellaceae</taxon>
        <taxon>Chryseobacterium group</taxon>
        <taxon>Chryseobacterium</taxon>
    </lineage>
</organism>
<keyword evidence="3" id="KW-1185">Reference proteome</keyword>
<feature type="transmembrane region" description="Helical" evidence="1">
    <location>
        <begin position="119"/>
        <end position="140"/>
    </location>
</feature>
<protein>
    <submittedName>
        <fullName evidence="2">Uncharacterized protein</fullName>
    </submittedName>
</protein>
<reference evidence="2" key="1">
    <citation type="submission" date="2021-11" db="EMBL/GenBank/DDBJ databases">
        <title>Description of novel Chryseobacterium species.</title>
        <authorList>
            <person name="Saticioglu I.B."/>
            <person name="Ay H."/>
            <person name="Altun S."/>
            <person name="Duman M."/>
        </authorList>
    </citation>
    <scope>NUCLEOTIDE SEQUENCE</scope>
    <source>
        <strain evidence="2">C-17</strain>
    </source>
</reference>
<keyword evidence="1" id="KW-1133">Transmembrane helix</keyword>
<dbReference type="Proteomes" id="UP001108025">
    <property type="component" value="Unassembled WGS sequence"/>
</dbReference>
<evidence type="ECO:0000256" key="1">
    <source>
        <dbReference type="SAM" id="Phobius"/>
    </source>
</evidence>
<sequence length="174" mass="20450">MEENYLKFKILVFVRDMIQTYNIIQFEGELDNAIENYKNYKKYFEKAVNGLKDEGLIYTSKNNTGTTIITGISDKGKNILRFNNWNEYEDSLNLEKQKEKDLKALDYKLKEITLKNQKLTPYISILGLVFGLGSMIWSIMDKYKLIFIDISIYFLLLILFAILGILIFKKINLK</sequence>
<dbReference type="AlphaFoldDB" id="A0A9Q3V5W5"/>
<evidence type="ECO:0000313" key="3">
    <source>
        <dbReference type="Proteomes" id="UP001108025"/>
    </source>
</evidence>
<gene>
    <name evidence="2" type="ORF">LO744_13645</name>
</gene>
<comment type="caution">
    <text evidence="2">The sequence shown here is derived from an EMBL/GenBank/DDBJ whole genome shotgun (WGS) entry which is preliminary data.</text>
</comment>
<proteinExistence type="predicted"/>